<dbReference type="EMBL" id="KZ452001">
    <property type="protein sequence ID" value="PKA52781.1"/>
    <property type="molecule type" value="Genomic_DNA"/>
</dbReference>
<evidence type="ECO:0000313" key="1">
    <source>
        <dbReference type="EMBL" id="PKA52781.1"/>
    </source>
</evidence>
<gene>
    <name evidence="1" type="ORF">AXF42_Ash001762</name>
</gene>
<sequence>MGRDWVPISQTIYPLIQIPHMKSSMLQIVVSTAKHLNSMDVSIQNFVTGRDAVKELWETLQAIYSSLNDFSRMCIMEVLEPQLLNLKLLGLHDHFLRSVLPRVYTDYFVSNYNRTVLWRPILLGRWSVEAIKFMMDPEPSDPLINGQMCNERNYCIQMEHHADANQMPPRVQYRWIRVHVAASDLHPDDAPFGCRASLIKSTSE</sequence>
<reference evidence="1 2" key="1">
    <citation type="journal article" date="2017" name="Nature">
        <title>The Apostasia genome and the evolution of orchids.</title>
        <authorList>
            <person name="Zhang G.Q."/>
            <person name="Liu K.W."/>
            <person name="Li Z."/>
            <person name="Lohaus R."/>
            <person name="Hsiao Y.Y."/>
            <person name="Niu S.C."/>
            <person name="Wang J.Y."/>
            <person name="Lin Y.C."/>
            <person name="Xu Q."/>
            <person name="Chen L.J."/>
            <person name="Yoshida K."/>
            <person name="Fujiwara S."/>
            <person name="Wang Z.W."/>
            <person name="Zhang Y.Q."/>
            <person name="Mitsuda N."/>
            <person name="Wang M."/>
            <person name="Liu G.H."/>
            <person name="Pecoraro L."/>
            <person name="Huang H.X."/>
            <person name="Xiao X.J."/>
            <person name="Lin M."/>
            <person name="Wu X.Y."/>
            <person name="Wu W.L."/>
            <person name="Chen Y.Y."/>
            <person name="Chang S.B."/>
            <person name="Sakamoto S."/>
            <person name="Ohme-Takagi M."/>
            <person name="Yagi M."/>
            <person name="Zeng S.J."/>
            <person name="Shen C.Y."/>
            <person name="Yeh C.M."/>
            <person name="Luo Y.B."/>
            <person name="Tsai W.C."/>
            <person name="Van de Peer Y."/>
            <person name="Liu Z.J."/>
        </authorList>
    </citation>
    <scope>NUCLEOTIDE SEQUENCE [LARGE SCALE GENOMIC DNA]</scope>
    <source>
        <strain evidence="2">cv. Shenzhen</strain>
        <tissue evidence="1">Stem</tissue>
    </source>
</reference>
<name>A0A2I0AB54_9ASPA</name>
<organism evidence="1 2">
    <name type="scientific">Apostasia shenzhenica</name>
    <dbReference type="NCBI Taxonomy" id="1088818"/>
    <lineage>
        <taxon>Eukaryota</taxon>
        <taxon>Viridiplantae</taxon>
        <taxon>Streptophyta</taxon>
        <taxon>Embryophyta</taxon>
        <taxon>Tracheophyta</taxon>
        <taxon>Spermatophyta</taxon>
        <taxon>Magnoliopsida</taxon>
        <taxon>Liliopsida</taxon>
        <taxon>Asparagales</taxon>
        <taxon>Orchidaceae</taxon>
        <taxon>Apostasioideae</taxon>
        <taxon>Apostasia</taxon>
    </lineage>
</organism>
<keyword evidence="2" id="KW-1185">Reference proteome</keyword>
<protein>
    <submittedName>
        <fullName evidence="1">Uncharacterized protein</fullName>
    </submittedName>
</protein>
<dbReference type="AlphaFoldDB" id="A0A2I0AB54"/>
<accession>A0A2I0AB54</accession>
<proteinExistence type="predicted"/>
<evidence type="ECO:0000313" key="2">
    <source>
        <dbReference type="Proteomes" id="UP000236161"/>
    </source>
</evidence>
<dbReference type="Proteomes" id="UP000236161">
    <property type="component" value="Unassembled WGS sequence"/>
</dbReference>